<feature type="transmembrane region" description="Helical" evidence="1">
    <location>
        <begin position="603"/>
        <end position="621"/>
    </location>
</feature>
<keyword evidence="1" id="KW-1133">Transmembrane helix</keyword>
<name>A0A0C1EQB7_9BACT</name>
<feature type="transmembrane region" description="Helical" evidence="1">
    <location>
        <begin position="216"/>
        <end position="237"/>
    </location>
</feature>
<dbReference type="EMBL" id="JSAM01000021">
    <property type="protein sequence ID" value="KIA78409.1"/>
    <property type="molecule type" value="Genomic_DNA"/>
</dbReference>
<accession>A0A0C1EQB7</accession>
<gene>
    <name evidence="2" type="ORF">DB43_EA00060</name>
</gene>
<evidence type="ECO:0000313" key="3">
    <source>
        <dbReference type="Proteomes" id="UP000031307"/>
    </source>
</evidence>
<dbReference type="PATRIC" id="fig|83552.4.peg.387"/>
<feature type="transmembrane region" description="Helical" evidence="1">
    <location>
        <begin position="450"/>
        <end position="466"/>
    </location>
</feature>
<evidence type="ECO:0000256" key="1">
    <source>
        <dbReference type="SAM" id="Phobius"/>
    </source>
</evidence>
<feature type="transmembrane region" description="Helical" evidence="1">
    <location>
        <begin position="478"/>
        <end position="498"/>
    </location>
</feature>
<keyword evidence="1" id="KW-0472">Membrane</keyword>
<evidence type="ECO:0000313" key="2">
    <source>
        <dbReference type="EMBL" id="KIA78409.1"/>
    </source>
</evidence>
<reference evidence="2 3" key="1">
    <citation type="journal article" date="2014" name="Mol. Biol. Evol.">
        <title>Massive expansion of Ubiquitination-related gene families within the Chlamydiae.</title>
        <authorList>
            <person name="Domman D."/>
            <person name="Collingro A."/>
            <person name="Lagkouvardos I."/>
            <person name="Gehre L."/>
            <person name="Weinmaier T."/>
            <person name="Rattei T."/>
            <person name="Subtil A."/>
            <person name="Horn M."/>
        </authorList>
    </citation>
    <scope>NUCLEOTIDE SEQUENCE [LARGE SCALE GENOMIC DNA]</scope>
    <source>
        <strain evidence="2 3">OEW1</strain>
    </source>
</reference>
<comment type="caution">
    <text evidence="2">The sequence shown here is derived from an EMBL/GenBank/DDBJ whole genome shotgun (WGS) entry which is preliminary data.</text>
</comment>
<keyword evidence="1" id="KW-0812">Transmembrane</keyword>
<protein>
    <submittedName>
        <fullName evidence="2">Uncharacterized protein</fullName>
    </submittedName>
</protein>
<organism evidence="2 3">
    <name type="scientific">Parachlamydia acanthamoebae</name>
    <dbReference type="NCBI Taxonomy" id="83552"/>
    <lineage>
        <taxon>Bacteria</taxon>
        <taxon>Pseudomonadati</taxon>
        <taxon>Chlamydiota</taxon>
        <taxon>Chlamydiia</taxon>
        <taxon>Parachlamydiales</taxon>
        <taxon>Parachlamydiaceae</taxon>
        <taxon>Parachlamydia</taxon>
    </lineage>
</organism>
<proteinExistence type="predicted"/>
<dbReference type="AlphaFoldDB" id="A0A0C1EQB7"/>
<dbReference type="RefSeq" id="WP_013924641.1">
    <property type="nucleotide sequence ID" value="NZ_JSAM01000021.1"/>
</dbReference>
<sequence length="630" mass="70120">MQADAIAHNRTRTLNTVDPLDMVTLENLDQPLPIQPGTLQGRTVTMNWKTAQALAIATLAAATIAFKVYNITHWESNPLDVIANIGLGFEARLLLPHLVSEDNLKSIMNFTQRYSLDAVMVLTQFYLNAPSSIPLLALNQSVLTFFNSLLGVITTDSLITAFTLKQGDLDNWGSHSDKPLPLLSGDAQNWKHFLLYTALKVSGCVSLLIPKDKYNFLQASGTFLGANACGAILSFLAHKYTKKEDKRVKSLGDPHEKPSWLARALKNFATFNKVTHPIVIAFTNALLPKFISEFNADIGIAGFLSGFNSQQQKVLFQQCLGTSQDNHERQTSTADRDPSSYPYLRTYNGEAYIPVPTDDVRTASIVKIGYQHLSDDFVDEELEEERSDDEILSTSSSRVVTHLTEDSLEVSLSEVSPPQNAPSIMQRVFKSFKTTAAKVQNYAKLRMKEIGMTALFTAATLFFTIWGLSFDNASERDIISGICIVGGMFLSYIFTLIISAKFDPQSSQTNRQIEPSQSALKRLTNLVMNATKNTIFEKTIVDPYMWVYFFLLLSSLRIGSDDKDFQDSDLVKYIMQNFALTAYGANWGLHRVKADSLNRPDRATASVMALSILATVAYLQATNYYNQQTS</sequence>
<dbReference type="Proteomes" id="UP000031307">
    <property type="component" value="Unassembled WGS sequence"/>
</dbReference>